<accession>A0A8J8AX98</accession>
<evidence type="ECO:0000313" key="2">
    <source>
        <dbReference type="EMBL" id="MBR0561800.1"/>
    </source>
</evidence>
<comment type="caution">
    <text evidence="2">The sequence shown here is derived from an EMBL/GenBank/DDBJ whole genome shotgun (WGS) entry which is preliminary data.</text>
</comment>
<protein>
    <submittedName>
        <fullName evidence="2">Efflux RND transporter permease subunit</fullName>
    </submittedName>
</protein>
<dbReference type="AlphaFoldDB" id="A0A8J8AX98"/>
<keyword evidence="1" id="KW-1133">Transmembrane helix</keyword>
<feature type="transmembrane region" description="Helical" evidence="1">
    <location>
        <begin position="527"/>
        <end position="544"/>
    </location>
</feature>
<evidence type="ECO:0000313" key="4">
    <source>
        <dbReference type="Proteomes" id="UP000675747"/>
    </source>
</evidence>
<dbReference type="RefSeq" id="WP_211925767.1">
    <property type="nucleotide sequence ID" value="NZ_JAGQFT020000012.1"/>
</dbReference>
<dbReference type="SUPFAM" id="SSF82714">
    <property type="entry name" value="Multidrug efflux transporter AcrB TolC docking domain, DN and DC subdomains"/>
    <property type="match status" value="2"/>
</dbReference>
<dbReference type="EMBL" id="JAGQFT020000012">
    <property type="protein sequence ID" value="MBS7458590.1"/>
    <property type="molecule type" value="Genomic_DNA"/>
</dbReference>
<dbReference type="Gene3D" id="1.20.1640.10">
    <property type="entry name" value="Multidrug efflux transporter AcrB transmembrane domain"/>
    <property type="match status" value="2"/>
</dbReference>
<evidence type="ECO:0000256" key="1">
    <source>
        <dbReference type="SAM" id="Phobius"/>
    </source>
</evidence>
<dbReference type="EMBL" id="JAGQFT010000022">
    <property type="protein sequence ID" value="MBR0561800.1"/>
    <property type="molecule type" value="Genomic_DNA"/>
</dbReference>
<feature type="transmembrane region" description="Helical" evidence="1">
    <location>
        <begin position="1010"/>
        <end position="1040"/>
    </location>
</feature>
<name>A0A8J8AX98_9GAMM</name>
<feature type="transmembrane region" description="Helical" evidence="1">
    <location>
        <begin position="435"/>
        <end position="455"/>
    </location>
</feature>
<feature type="transmembrane region" description="Helical" evidence="1">
    <location>
        <begin position="933"/>
        <end position="955"/>
    </location>
</feature>
<dbReference type="InterPro" id="IPR001036">
    <property type="entry name" value="Acrflvin-R"/>
</dbReference>
<keyword evidence="4" id="KW-1185">Reference proteome</keyword>
<organism evidence="2">
    <name type="scientific">Coralloluteibacterium stylophorae</name>
    <dbReference type="NCBI Taxonomy" id="1776034"/>
    <lineage>
        <taxon>Bacteria</taxon>
        <taxon>Pseudomonadati</taxon>
        <taxon>Pseudomonadota</taxon>
        <taxon>Gammaproteobacteria</taxon>
        <taxon>Lysobacterales</taxon>
        <taxon>Lysobacteraceae</taxon>
        <taxon>Coralloluteibacterium</taxon>
    </lineage>
</organism>
<feature type="transmembrane region" description="Helical" evidence="1">
    <location>
        <begin position="892"/>
        <end position="913"/>
    </location>
</feature>
<feature type="transmembrane region" description="Helical" evidence="1">
    <location>
        <begin position="866"/>
        <end position="885"/>
    </location>
</feature>
<keyword evidence="1" id="KW-0812">Transmembrane</keyword>
<dbReference type="Proteomes" id="UP000675747">
    <property type="component" value="Unassembled WGS sequence"/>
</dbReference>
<dbReference type="Gene3D" id="3.30.2090.10">
    <property type="entry name" value="Multidrug efflux transporter AcrB TolC docking domain, DN and DC subdomains"/>
    <property type="match status" value="2"/>
</dbReference>
<feature type="transmembrane region" description="Helical" evidence="1">
    <location>
        <begin position="467"/>
        <end position="489"/>
    </location>
</feature>
<feature type="transmembrane region" description="Helical" evidence="1">
    <location>
        <begin position="390"/>
        <end position="414"/>
    </location>
</feature>
<feature type="transmembrane region" description="Helical" evidence="1">
    <location>
        <begin position="983"/>
        <end position="1004"/>
    </location>
</feature>
<dbReference type="SUPFAM" id="SSF82866">
    <property type="entry name" value="Multidrug efflux transporter AcrB transmembrane domain"/>
    <property type="match status" value="2"/>
</dbReference>
<dbReference type="InterPro" id="IPR027463">
    <property type="entry name" value="AcrB_DN_DC_subdom"/>
</dbReference>
<reference evidence="3 4" key="1">
    <citation type="journal article" date="2021" name="Microbiol. Resour. Announc.">
        <title>Draft Genome Sequence of Coralloluteibacterium stylophorae LMG 29479T.</title>
        <authorList>
            <person name="Karlyshev A.V."/>
            <person name="Kudryashova E.B."/>
            <person name="Ariskina E.V."/>
            <person name="Conroy A.P."/>
            <person name="Abidueva E.Y."/>
        </authorList>
    </citation>
    <scope>NUCLEOTIDE SEQUENCE [LARGE SCALE GENOMIC DNA]</scope>
    <source>
        <strain evidence="3 4">LMG 29479</strain>
    </source>
</reference>
<proteinExistence type="predicted"/>
<dbReference type="PRINTS" id="PR00702">
    <property type="entry name" value="ACRIFLAVINRP"/>
</dbReference>
<dbReference type="Pfam" id="PF00873">
    <property type="entry name" value="ACR_tran"/>
    <property type="match status" value="1"/>
</dbReference>
<dbReference type="PANTHER" id="PTHR32063">
    <property type="match status" value="1"/>
</dbReference>
<dbReference type="PANTHER" id="PTHR32063:SF0">
    <property type="entry name" value="SWARMING MOTILITY PROTEIN SWRC"/>
    <property type="match status" value="1"/>
</dbReference>
<sequence length="1058" mass="113029">MGFAGLLRHGTLIAVAVLIVCVLGIAAALRVPVQMIPDLEVRTISVDTRWPGATPQDVEKEILIEQEQYLRTLPNLSRMVSTARTGRATIELEFPFGVDINEALIRTNNALSQVSNYPENVDDPALTTSSFSDNAFMYFRITAREDSPLDLDLDMMRDYVEDVVRPRIERVAGVALVEVGGGAERQVRIEVDPERLAQRGLTLAAVRDALRARNVDSSGGDLDSGKRRYLLRTVGRFRDADAIGSLVLAERDGALVRLSDVGTVTLDHFERRDLSFADGRPALTLSVRREPGSNVIQIKYAVLPEVERINAELLAPLGLEMALTSDDVRYVEEAVDNVWRNLTLGALLATAVMFAFLRSARTTLTGVVAIPVCTIAAFVGLLLAGRTLNVISMAGVAFAIGMTVDNTIVVLESIDQARRRGLSRFDAAVEGVGRVWTAVLASTLTTVLVFSPILFVQEEAGQLYSDIAIAISASILASMAVAVTVVPALGARLAPRDEAHTAPPGEALFERIGTRIAWLSATARRRWLVLGATVGAAALVLALLTPPAEYLPEGEEPKTFSRMIAPPGYNLAELAGIGDAVMADLIPHVGADGEDRPADGSDMPALAYFNLSVDQQGLRVIAEPLDGGDIDAVMDALDARFRAWPGMRAFSSRGSIISSNDGGTRSINLDISGLELADIYAVAQRAYARAEALFAGARIDSDPSTLSLDQPLVEVRPRWERLAEVGMDAEGFGYAVAALSDGAYADEMILDDRKVDIYLFSSAGAAQRLARVPDLPVATPSGAVLPVSALADMVESADTDSIRRLDGRRTVTLYIIPPREVALETGVARVRDELVEAMRRDGEIPADVTIDISGASDQLEATRDAVMGHFAIAVLLSYLLLVAIFRHWGRPLFVMATVPLGVAGGISGLALLNGAGELLRLVGLGGIDQPFDMITLLGFLVLLGIVVNNPILVVVETYRMIEEEAAAATDAVAAAVRTRLRPILMSTCTTLFGLAPLVLIPGAGTELYRGLGAIVLFGLACSTAVTLTFLPCLLVAALTLRGRAAAALRRGDGNVARP</sequence>
<dbReference type="Gene3D" id="3.30.70.1440">
    <property type="entry name" value="Multidrug efflux transporter AcrB pore domain"/>
    <property type="match status" value="1"/>
</dbReference>
<keyword evidence="1" id="KW-0472">Membrane</keyword>
<dbReference type="SUPFAM" id="SSF82693">
    <property type="entry name" value="Multidrug efflux transporter AcrB pore domain, PN1, PN2, PC1 and PC2 subdomains"/>
    <property type="match status" value="2"/>
</dbReference>
<dbReference type="GO" id="GO:0042910">
    <property type="term" value="F:xenobiotic transmembrane transporter activity"/>
    <property type="evidence" value="ECO:0007669"/>
    <property type="project" value="TreeGrafter"/>
</dbReference>
<dbReference type="GO" id="GO:0005886">
    <property type="term" value="C:plasma membrane"/>
    <property type="evidence" value="ECO:0007669"/>
    <property type="project" value="TreeGrafter"/>
</dbReference>
<dbReference type="Gene3D" id="3.30.70.1320">
    <property type="entry name" value="Multidrug efflux transporter AcrB pore domain like"/>
    <property type="match status" value="1"/>
</dbReference>
<evidence type="ECO:0000313" key="3">
    <source>
        <dbReference type="EMBL" id="MBS7458590.1"/>
    </source>
</evidence>
<gene>
    <name evidence="3" type="ORF">KB893_015730</name>
    <name evidence="2" type="ORF">KB893_04590</name>
</gene>
<reference evidence="2" key="2">
    <citation type="submission" date="2021-04" db="EMBL/GenBank/DDBJ databases">
        <authorList>
            <person name="Karlyshev A.V."/>
        </authorList>
    </citation>
    <scope>NUCLEOTIDE SEQUENCE</scope>
    <source>
        <strain evidence="2">LMG 29479</strain>
    </source>
</reference>
<feature type="transmembrane region" description="Helical" evidence="1">
    <location>
        <begin position="364"/>
        <end position="384"/>
    </location>
</feature>
<dbReference type="Gene3D" id="3.30.70.1430">
    <property type="entry name" value="Multidrug efflux transporter AcrB pore domain"/>
    <property type="match status" value="2"/>
</dbReference>